<dbReference type="Proteomes" id="UP000051638">
    <property type="component" value="Unassembled WGS sequence"/>
</dbReference>
<dbReference type="GO" id="GO:0005524">
    <property type="term" value="F:ATP binding"/>
    <property type="evidence" value="ECO:0007669"/>
    <property type="project" value="UniProtKB-KW"/>
</dbReference>
<accession>A0A0R2DAC3</accession>
<dbReference type="PANTHER" id="PTHR41523">
    <property type="entry name" value="TWO-COMPONENT SYSTEM SENSOR PROTEIN"/>
    <property type="match status" value="1"/>
</dbReference>
<dbReference type="STRING" id="1423796.FC24_GL001580"/>
<dbReference type="SUPFAM" id="SSF55785">
    <property type="entry name" value="PYP-like sensor domain (PAS domain)"/>
    <property type="match status" value="1"/>
</dbReference>
<dbReference type="Pfam" id="PF12282">
    <property type="entry name" value="GAF_PdtaS"/>
    <property type="match status" value="1"/>
</dbReference>
<dbReference type="InterPro" id="IPR035965">
    <property type="entry name" value="PAS-like_dom_sf"/>
</dbReference>
<reference evidence="10 11" key="1">
    <citation type="journal article" date="2015" name="Genome Announc.">
        <title>Expanding the biotechnology potential of lactobacilli through comparative genomics of 213 strains and associated genera.</title>
        <authorList>
            <person name="Sun Z."/>
            <person name="Harris H.M."/>
            <person name="McCann A."/>
            <person name="Guo C."/>
            <person name="Argimon S."/>
            <person name="Zhang W."/>
            <person name="Yang X."/>
            <person name="Jeffery I.B."/>
            <person name="Cooney J.C."/>
            <person name="Kagawa T.F."/>
            <person name="Liu W."/>
            <person name="Song Y."/>
            <person name="Salvetti E."/>
            <person name="Wrobel A."/>
            <person name="Rasinkangas P."/>
            <person name="Parkhill J."/>
            <person name="Rea M.C."/>
            <person name="O'Sullivan O."/>
            <person name="Ritari J."/>
            <person name="Douillard F.P."/>
            <person name="Paul Ross R."/>
            <person name="Yang R."/>
            <person name="Briner A.E."/>
            <person name="Felis G.E."/>
            <person name="de Vos W.M."/>
            <person name="Barrangou R."/>
            <person name="Klaenhammer T.R."/>
            <person name="Caufield P.W."/>
            <person name="Cui Y."/>
            <person name="Zhang H."/>
            <person name="O'Toole P.W."/>
        </authorList>
    </citation>
    <scope>NUCLEOTIDE SEQUENCE [LARGE SCALE GENOMIC DNA]</scope>
    <source>
        <strain evidence="10 11">DSM 20253</strain>
    </source>
</reference>
<dbReference type="InterPro" id="IPR003594">
    <property type="entry name" value="HATPase_dom"/>
</dbReference>
<dbReference type="SUPFAM" id="SSF55874">
    <property type="entry name" value="ATPase domain of HSP90 chaperone/DNA topoisomerase II/histidine kinase"/>
    <property type="match status" value="1"/>
</dbReference>
<organism evidence="10 11">
    <name type="scientific">Loigolactobacillus rennini DSM 20253</name>
    <dbReference type="NCBI Taxonomy" id="1423796"/>
    <lineage>
        <taxon>Bacteria</taxon>
        <taxon>Bacillati</taxon>
        <taxon>Bacillota</taxon>
        <taxon>Bacilli</taxon>
        <taxon>Lactobacillales</taxon>
        <taxon>Lactobacillaceae</taxon>
        <taxon>Loigolactobacillus</taxon>
    </lineage>
</organism>
<keyword evidence="3" id="KW-0597">Phosphoprotein</keyword>
<evidence type="ECO:0000256" key="8">
    <source>
        <dbReference type="ARBA" id="ARBA00023012"/>
    </source>
</evidence>
<sequence>MQTLKKLVEKYSDLTLPMIERLTEEAESIKTNRAFQRFDVFIDIRNEYTNQAVVVYHQKPQVGQSLYQHTVVGKKALQINEPGVFHALETGLPSLGLLAETQENKLIRQRIYPIKFKEQIIGVTIVESDVSGNILNSFRGKDANGRYHDLSSTIQLFGRLDLAVTDQLVDAILIFNESGKLVLTNKAAIKLYQRLGYLENIIGLDYDNLSLDGATFKQTINELAQMGRENKFVKKKKLQYLDSYFTLRKLWNGDNHQLIILIQDITEIKRKEAEIISKSVAIREINHRVKNNLQSVISLLRIQQRRLKEPQLKKALNSSISRIMAIASTYELLAKQVSDDTNLASVLSLLVSHFKQLNDTEKITVQTNIDPQIMIDSDRIVTVSIIVNELLQNIVDHAFPADKAGKIKIKGVIDHGIITISVIDNGSGFSVKQISSDSLGLTIVRSYVTDKLQGKLAIDSSDTGTKIEFSFNN</sequence>
<feature type="domain" description="Histidine kinase" evidence="9">
    <location>
        <begin position="284"/>
        <end position="473"/>
    </location>
</feature>
<evidence type="ECO:0000256" key="3">
    <source>
        <dbReference type="ARBA" id="ARBA00022553"/>
    </source>
</evidence>
<dbReference type="Pfam" id="PF07568">
    <property type="entry name" value="HisKA_2"/>
    <property type="match status" value="1"/>
</dbReference>
<dbReference type="GO" id="GO:0000160">
    <property type="term" value="P:phosphorelay signal transduction system"/>
    <property type="evidence" value="ECO:0007669"/>
    <property type="project" value="UniProtKB-KW"/>
</dbReference>
<evidence type="ECO:0000256" key="2">
    <source>
        <dbReference type="ARBA" id="ARBA00012438"/>
    </source>
</evidence>
<evidence type="ECO:0000259" key="9">
    <source>
        <dbReference type="PROSITE" id="PS50109"/>
    </source>
</evidence>
<evidence type="ECO:0000256" key="1">
    <source>
        <dbReference type="ARBA" id="ARBA00000085"/>
    </source>
</evidence>
<dbReference type="InterPro" id="IPR011495">
    <property type="entry name" value="Sig_transdc_His_kin_sub2_dim/P"/>
</dbReference>
<evidence type="ECO:0000256" key="7">
    <source>
        <dbReference type="ARBA" id="ARBA00022840"/>
    </source>
</evidence>
<dbReference type="PANTHER" id="PTHR41523:SF8">
    <property type="entry name" value="ETHYLENE RESPONSE SENSOR PROTEIN"/>
    <property type="match status" value="1"/>
</dbReference>
<evidence type="ECO:0000256" key="5">
    <source>
        <dbReference type="ARBA" id="ARBA00022741"/>
    </source>
</evidence>
<keyword evidence="6" id="KW-0418">Kinase</keyword>
<dbReference type="PATRIC" id="fig|1423796.3.peg.1608"/>
<name>A0A0R2DAC3_9LACO</name>
<evidence type="ECO:0000313" key="10">
    <source>
        <dbReference type="EMBL" id="KRM97324.1"/>
    </source>
</evidence>
<dbReference type="InterPro" id="IPR038424">
    <property type="entry name" value="H_kinase_PdtaS_GAF_sf"/>
</dbReference>
<comment type="caution">
    <text evidence="10">The sequence shown here is derived from an EMBL/GenBank/DDBJ whole genome shotgun (WGS) entry which is preliminary data.</text>
</comment>
<dbReference type="Gene3D" id="3.30.450.20">
    <property type="entry name" value="PAS domain"/>
    <property type="match status" value="1"/>
</dbReference>
<dbReference type="EMBL" id="AYYI01000042">
    <property type="protein sequence ID" value="KRM97324.1"/>
    <property type="molecule type" value="Genomic_DNA"/>
</dbReference>
<dbReference type="EC" id="2.7.13.3" evidence="2"/>
<evidence type="ECO:0000256" key="4">
    <source>
        <dbReference type="ARBA" id="ARBA00022679"/>
    </source>
</evidence>
<dbReference type="Pfam" id="PF02518">
    <property type="entry name" value="HATPase_c"/>
    <property type="match status" value="1"/>
</dbReference>
<keyword evidence="8" id="KW-0902">Two-component regulatory system</keyword>
<evidence type="ECO:0000313" key="11">
    <source>
        <dbReference type="Proteomes" id="UP000051638"/>
    </source>
</evidence>
<dbReference type="OrthoDB" id="9767435at2"/>
<dbReference type="RefSeq" id="WP_083485656.1">
    <property type="nucleotide sequence ID" value="NZ_AYYI01000042.1"/>
</dbReference>
<proteinExistence type="predicted"/>
<dbReference type="Gene3D" id="3.30.565.10">
    <property type="entry name" value="Histidine kinase-like ATPase, C-terminal domain"/>
    <property type="match status" value="1"/>
</dbReference>
<dbReference type="AlphaFoldDB" id="A0A0R2DAC3"/>
<dbReference type="GO" id="GO:0004673">
    <property type="term" value="F:protein histidine kinase activity"/>
    <property type="evidence" value="ECO:0007669"/>
    <property type="project" value="UniProtKB-EC"/>
</dbReference>
<keyword evidence="5" id="KW-0547">Nucleotide-binding</keyword>
<protein>
    <recommendedName>
        <fullName evidence="2">histidine kinase</fullName>
        <ecNumber evidence="2">2.7.13.3</ecNumber>
    </recommendedName>
</protein>
<dbReference type="InterPro" id="IPR022066">
    <property type="entry name" value="PdtaS_GAF"/>
</dbReference>
<dbReference type="Gene3D" id="3.30.450.280">
    <property type="entry name" value="GAF domain"/>
    <property type="match status" value="1"/>
</dbReference>
<evidence type="ECO:0000256" key="6">
    <source>
        <dbReference type="ARBA" id="ARBA00022777"/>
    </source>
</evidence>
<keyword evidence="11" id="KW-1185">Reference proteome</keyword>
<gene>
    <name evidence="10" type="ORF">FC24_GL001580</name>
</gene>
<dbReference type="InterPro" id="IPR005467">
    <property type="entry name" value="His_kinase_dom"/>
</dbReference>
<keyword evidence="7" id="KW-0067">ATP-binding</keyword>
<dbReference type="PROSITE" id="PS50109">
    <property type="entry name" value="HIS_KIN"/>
    <property type="match status" value="1"/>
</dbReference>
<keyword evidence="4" id="KW-0808">Transferase</keyword>
<dbReference type="InterPro" id="IPR036890">
    <property type="entry name" value="HATPase_C_sf"/>
</dbReference>
<comment type="catalytic activity">
    <reaction evidence="1">
        <text>ATP + protein L-histidine = ADP + protein N-phospho-L-histidine.</text>
        <dbReference type="EC" id="2.7.13.3"/>
    </reaction>
</comment>